<evidence type="ECO:0000256" key="4">
    <source>
        <dbReference type="ARBA" id="ARBA00023015"/>
    </source>
</evidence>
<dbReference type="Gene3D" id="4.10.240.10">
    <property type="entry name" value="Zn(2)-C6 fungal-type DNA-binding domain"/>
    <property type="match status" value="1"/>
</dbReference>
<sequence>MFTFRLPTYTLTPAAITIPLAKASIYQASHSKSLPGRIMDPGKSSSAPRGTRASGGSRSKYAPRACQECRRRRAKCDGQKPSCGRCVARGMLCVFTSEVDNRGNAPKSYVNMLQARIKLLQDVLWLHSIDVDASAAQLDAQRAASAPAAESMSMSLTSKEIQTDLEGTLCLDEPLGEAEGPGGEARFFGATSGRLELQPSQSVPTRSPNLKPSRGTEYKSPVKSQLHNHTGLGVNSPAAVAYDELVSPGLKDRLIDLYFEWEQPWCQVVDEALFRQSLRHGGQYSSPLLLYSILAIGSRFSDEAETRTNPADPQTAGRVFAEHADLLLDADVRSPRITTIQALGVLGIYYVAIGSDSLGWLYHGMANRLLLDMGLNLDSATVTGATNLAPEEISLRQKIYWSLYCQDKLWASYTGRICTMLDAQGTVPLPLPLPEDTPGDGRSRYLASFQRAMATHCQILEKILTSLYAPKRLASASEKRTFFDSCALTLKGWFYSLPREVKARRAEGTSLSPHAFVLAMVYQTSIVLLAKPFLSRADASGSGKLPHHSDVSRRAEAACLEAAREICLLAGRYREVFGSFRRSPLTVTHCTLTAALVFMFVPGAGDEKTSSFDSQLECCLQTLRELSISWGPPLRYLRTLNRILAGQSYRGPKQSASVIARAKTQDTSTDTLIFIQERGTGSDTGTDTGTSTGHNDMPLVPVTQQDQPDYDAFATRNYEAANAAEAPSNSTPVPQELWDENTTQLLNEIGYLDVGAFDALSWDSYSQDTYDYHF</sequence>
<dbReference type="GO" id="GO:0008270">
    <property type="term" value="F:zinc ion binding"/>
    <property type="evidence" value="ECO:0007669"/>
    <property type="project" value="InterPro"/>
</dbReference>
<dbReference type="PROSITE" id="PS00463">
    <property type="entry name" value="ZN2_CY6_FUNGAL_1"/>
    <property type="match status" value="1"/>
</dbReference>
<feature type="region of interest" description="Disordered" evidence="8">
    <location>
        <begin position="34"/>
        <end position="64"/>
    </location>
</feature>
<keyword evidence="6" id="KW-0804">Transcription</keyword>
<feature type="compositionally biased region" description="Low complexity" evidence="8">
    <location>
        <begin position="679"/>
        <end position="693"/>
    </location>
</feature>
<dbReference type="OrthoDB" id="4161332at2759"/>
<dbReference type="CDD" id="cd00067">
    <property type="entry name" value="GAL4"/>
    <property type="match status" value="1"/>
</dbReference>
<protein>
    <submittedName>
        <fullName evidence="10">Fungal-specific transcription factor domain-containing protein</fullName>
    </submittedName>
</protein>
<gene>
    <name evidence="10" type="ORF">B0T11DRAFT_321996</name>
</gene>
<evidence type="ECO:0000256" key="8">
    <source>
        <dbReference type="SAM" id="MobiDB-lite"/>
    </source>
</evidence>
<dbReference type="GO" id="GO:0006351">
    <property type="term" value="P:DNA-templated transcription"/>
    <property type="evidence" value="ECO:0007669"/>
    <property type="project" value="InterPro"/>
</dbReference>
<dbReference type="Pfam" id="PF04082">
    <property type="entry name" value="Fungal_trans"/>
    <property type="match status" value="1"/>
</dbReference>
<keyword evidence="2" id="KW-0479">Metal-binding</keyword>
<evidence type="ECO:0000259" key="9">
    <source>
        <dbReference type="PROSITE" id="PS50048"/>
    </source>
</evidence>
<evidence type="ECO:0000256" key="1">
    <source>
        <dbReference type="ARBA" id="ARBA00004123"/>
    </source>
</evidence>
<dbReference type="PROSITE" id="PS50048">
    <property type="entry name" value="ZN2_CY6_FUNGAL_2"/>
    <property type="match status" value="1"/>
</dbReference>
<comment type="caution">
    <text evidence="10">The sequence shown here is derived from an EMBL/GenBank/DDBJ whole genome shotgun (WGS) entry which is preliminary data.</text>
</comment>
<dbReference type="SUPFAM" id="SSF57701">
    <property type="entry name" value="Zn2/Cys6 DNA-binding domain"/>
    <property type="match status" value="1"/>
</dbReference>
<dbReference type="SMART" id="SM00906">
    <property type="entry name" value="Fungal_trans"/>
    <property type="match status" value="1"/>
</dbReference>
<dbReference type="PANTHER" id="PTHR31313">
    <property type="entry name" value="TY1 ENHANCER ACTIVATOR"/>
    <property type="match status" value="1"/>
</dbReference>
<evidence type="ECO:0000256" key="5">
    <source>
        <dbReference type="ARBA" id="ARBA00023125"/>
    </source>
</evidence>
<dbReference type="InterPro" id="IPR036864">
    <property type="entry name" value="Zn2-C6_fun-type_DNA-bd_sf"/>
</dbReference>
<dbReference type="InterPro" id="IPR007219">
    <property type="entry name" value="XnlR_reg_dom"/>
</dbReference>
<organism evidence="10 11">
    <name type="scientific">Plectosphaerella cucumerina</name>
    <dbReference type="NCBI Taxonomy" id="40658"/>
    <lineage>
        <taxon>Eukaryota</taxon>
        <taxon>Fungi</taxon>
        <taxon>Dikarya</taxon>
        <taxon>Ascomycota</taxon>
        <taxon>Pezizomycotina</taxon>
        <taxon>Sordariomycetes</taxon>
        <taxon>Hypocreomycetidae</taxon>
        <taxon>Glomerellales</taxon>
        <taxon>Plectosphaerellaceae</taxon>
        <taxon>Plectosphaerella</taxon>
    </lineage>
</organism>
<comment type="subcellular location">
    <subcellularLocation>
        <location evidence="1">Nucleus</location>
    </subcellularLocation>
</comment>
<dbReference type="GO" id="GO:0000981">
    <property type="term" value="F:DNA-binding transcription factor activity, RNA polymerase II-specific"/>
    <property type="evidence" value="ECO:0007669"/>
    <property type="project" value="InterPro"/>
</dbReference>
<reference evidence="10" key="1">
    <citation type="journal article" date="2021" name="Nat. Commun.">
        <title>Genetic determinants of endophytism in the Arabidopsis root mycobiome.</title>
        <authorList>
            <person name="Mesny F."/>
            <person name="Miyauchi S."/>
            <person name="Thiergart T."/>
            <person name="Pickel B."/>
            <person name="Atanasova L."/>
            <person name="Karlsson M."/>
            <person name="Huettel B."/>
            <person name="Barry K.W."/>
            <person name="Haridas S."/>
            <person name="Chen C."/>
            <person name="Bauer D."/>
            <person name="Andreopoulos W."/>
            <person name="Pangilinan J."/>
            <person name="LaButti K."/>
            <person name="Riley R."/>
            <person name="Lipzen A."/>
            <person name="Clum A."/>
            <person name="Drula E."/>
            <person name="Henrissat B."/>
            <person name="Kohler A."/>
            <person name="Grigoriev I.V."/>
            <person name="Martin F.M."/>
            <person name="Hacquard S."/>
        </authorList>
    </citation>
    <scope>NUCLEOTIDE SEQUENCE</scope>
    <source>
        <strain evidence="10">MPI-CAGE-AT-0016</strain>
    </source>
</reference>
<evidence type="ECO:0000313" key="10">
    <source>
        <dbReference type="EMBL" id="KAH7347164.1"/>
    </source>
</evidence>
<feature type="domain" description="Zn(2)-C6 fungal-type" evidence="9">
    <location>
        <begin position="65"/>
        <end position="95"/>
    </location>
</feature>
<dbReference type="InterPro" id="IPR001138">
    <property type="entry name" value="Zn2Cys6_DnaBD"/>
</dbReference>
<dbReference type="Proteomes" id="UP000813385">
    <property type="component" value="Unassembled WGS sequence"/>
</dbReference>
<evidence type="ECO:0000313" key="11">
    <source>
        <dbReference type="Proteomes" id="UP000813385"/>
    </source>
</evidence>
<dbReference type="CDD" id="cd12148">
    <property type="entry name" value="fungal_TF_MHR"/>
    <property type="match status" value="1"/>
</dbReference>
<dbReference type="GO" id="GO:0005634">
    <property type="term" value="C:nucleus"/>
    <property type="evidence" value="ECO:0007669"/>
    <property type="project" value="UniProtKB-SubCell"/>
</dbReference>
<dbReference type="EMBL" id="JAGPXD010000007">
    <property type="protein sequence ID" value="KAH7347164.1"/>
    <property type="molecule type" value="Genomic_DNA"/>
</dbReference>
<keyword evidence="7" id="KW-0539">Nucleus</keyword>
<keyword evidence="4" id="KW-0805">Transcription regulation</keyword>
<keyword evidence="3" id="KW-0862">Zinc</keyword>
<keyword evidence="5" id="KW-0238">DNA-binding</keyword>
<feature type="region of interest" description="Disordered" evidence="8">
    <location>
        <begin position="679"/>
        <end position="701"/>
    </location>
</feature>
<evidence type="ECO:0000256" key="2">
    <source>
        <dbReference type="ARBA" id="ARBA00022723"/>
    </source>
</evidence>
<keyword evidence="11" id="KW-1185">Reference proteome</keyword>
<evidence type="ECO:0000256" key="7">
    <source>
        <dbReference type="ARBA" id="ARBA00023242"/>
    </source>
</evidence>
<feature type="compositionally biased region" description="Polar residues" evidence="8">
    <location>
        <begin position="198"/>
        <end position="210"/>
    </location>
</feature>
<evidence type="ECO:0000256" key="6">
    <source>
        <dbReference type="ARBA" id="ARBA00023163"/>
    </source>
</evidence>
<accession>A0A8K0WZD3</accession>
<feature type="region of interest" description="Disordered" evidence="8">
    <location>
        <begin position="198"/>
        <end position="222"/>
    </location>
</feature>
<dbReference type="Pfam" id="PF00172">
    <property type="entry name" value="Zn_clus"/>
    <property type="match status" value="1"/>
</dbReference>
<proteinExistence type="predicted"/>
<dbReference type="AlphaFoldDB" id="A0A8K0WZD3"/>
<dbReference type="PANTHER" id="PTHR31313:SF83">
    <property type="entry name" value="ZN(II)2CYS6 TRANSCRIPTION FACTOR (EUROFUNG)"/>
    <property type="match status" value="1"/>
</dbReference>
<dbReference type="GO" id="GO:0003677">
    <property type="term" value="F:DNA binding"/>
    <property type="evidence" value="ECO:0007669"/>
    <property type="project" value="UniProtKB-KW"/>
</dbReference>
<dbReference type="SMART" id="SM00066">
    <property type="entry name" value="GAL4"/>
    <property type="match status" value="1"/>
</dbReference>
<name>A0A8K0WZD3_9PEZI</name>
<evidence type="ECO:0000256" key="3">
    <source>
        <dbReference type="ARBA" id="ARBA00022833"/>
    </source>
</evidence>
<dbReference type="InterPro" id="IPR051615">
    <property type="entry name" value="Transcr_Regulatory_Elem"/>
</dbReference>